<accession>A0A0B7NPM3</accession>
<dbReference type="Proteomes" id="UP000054107">
    <property type="component" value="Unassembled WGS sequence"/>
</dbReference>
<dbReference type="EMBL" id="LN733663">
    <property type="protein sequence ID" value="CEP17313.1"/>
    <property type="molecule type" value="Genomic_DNA"/>
</dbReference>
<dbReference type="AlphaFoldDB" id="A0A0B7NPM3"/>
<organism evidence="1 2">
    <name type="scientific">Parasitella parasitica</name>
    <dbReference type="NCBI Taxonomy" id="35722"/>
    <lineage>
        <taxon>Eukaryota</taxon>
        <taxon>Fungi</taxon>
        <taxon>Fungi incertae sedis</taxon>
        <taxon>Mucoromycota</taxon>
        <taxon>Mucoromycotina</taxon>
        <taxon>Mucoromycetes</taxon>
        <taxon>Mucorales</taxon>
        <taxon>Mucorineae</taxon>
        <taxon>Mucoraceae</taxon>
        <taxon>Parasitella</taxon>
    </lineage>
</organism>
<keyword evidence="2" id="KW-1185">Reference proteome</keyword>
<sequence length="352" mass="39877">MTTILSAADAACSIYGLEITLENQLSALQQLKDAGLEPVTLVNGDPTIAVAMSTKKVNMEPWRYQRLPQNTKQEQQCDDSNSSEPFIVSIPPSRSAVLDLVAKIMPSTPIPGITEEYFLSETEVHDLVSVYIPHDTVTSDDLSAWMSKDGTWGTTIRRQSNKKRKRGRLLNVVKKVYRDFTWDDLSNIQEYRSLVKSSMATKCTVGYVRKSNTNEPDTTKKKLVNLQIYKMKTKLLCEDVFVSYNTSANDPIAERDATTPPYTFDDCSGNTQDLITKLTKSARQIRLVVIDYAGLSTNPDDIRLFISLNKSVREVVVDIGHKVEVYSRFDLLKNIKILNKFRCRRECVKRSR</sequence>
<evidence type="ECO:0000313" key="2">
    <source>
        <dbReference type="Proteomes" id="UP000054107"/>
    </source>
</evidence>
<reference evidence="1 2" key="1">
    <citation type="submission" date="2014-09" db="EMBL/GenBank/DDBJ databases">
        <authorList>
            <person name="Ellenberger Sabrina"/>
        </authorList>
    </citation>
    <scope>NUCLEOTIDE SEQUENCE [LARGE SCALE GENOMIC DNA]</scope>
    <source>
        <strain evidence="1 2">CBS 412.66</strain>
    </source>
</reference>
<evidence type="ECO:0000313" key="1">
    <source>
        <dbReference type="EMBL" id="CEP17313.1"/>
    </source>
</evidence>
<proteinExistence type="predicted"/>
<name>A0A0B7NPM3_9FUNG</name>
<protein>
    <submittedName>
        <fullName evidence="1">Uncharacterized protein</fullName>
    </submittedName>
</protein>
<dbReference type="OrthoDB" id="2306559at2759"/>
<gene>
    <name evidence="1" type="primary">PARPA_11609.1 scaffold 44482</name>
</gene>